<gene>
    <name evidence="3" type="ORF">SAMEA4412665_01384</name>
</gene>
<evidence type="ECO:0000313" key="3">
    <source>
        <dbReference type="EMBL" id="SNV36602.1"/>
    </source>
</evidence>
<dbReference type="Pfam" id="PF03703">
    <property type="entry name" value="bPH_2"/>
    <property type="match status" value="1"/>
</dbReference>
<dbReference type="KEGG" id="cgrn:4412665_01384"/>
<dbReference type="AlphaFoldDB" id="A0A239WQB8"/>
<evidence type="ECO:0000256" key="1">
    <source>
        <dbReference type="SAM" id="Phobius"/>
    </source>
</evidence>
<keyword evidence="1" id="KW-0472">Membrane</keyword>
<evidence type="ECO:0000313" key="4">
    <source>
        <dbReference type="Proteomes" id="UP000215332"/>
    </source>
</evidence>
<feature type="domain" description="YdbS-like PH" evidence="2">
    <location>
        <begin position="85"/>
        <end position="140"/>
    </location>
</feature>
<accession>A0A239WQB8</accession>
<dbReference type="RefSeq" id="WP_021103398.1">
    <property type="nucleotide sequence ID" value="NZ_AP026710.1"/>
</dbReference>
<organism evidence="3 4">
    <name type="scientific">Cutibacterium granulosum</name>
    <dbReference type="NCBI Taxonomy" id="33011"/>
    <lineage>
        <taxon>Bacteria</taxon>
        <taxon>Bacillati</taxon>
        <taxon>Actinomycetota</taxon>
        <taxon>Actinomycetes</taxon>
        <taxon>Propionibacteriales</taxon>
        <taxon>Propionibacteriaceae</taxon>
        <taxon>Cutibacterium</taxon>
    </lineage>
</organism>
<reference evidence="3 4" key="1">
    <citation type="submission" date="2017-06" db="EMBL/GenBank/DDBJ databases">
        <authorList>
            <consortium name="Pathogen Informatics"/>
        </authorList>
    </citation>
    <scope>NUCLEOTIDE SEQUENCE [LARGE SCALE GENOMIC DNA]</scope>
    <source>
        <strain evidence="3 4">NCTC11865</strain>
    </source>
</reference>
<sequence length="175" mass="20020">MSDLLHRFLFPDVDRHLLTDDGEYVIDEVEKHWIVTVVPVLALTASVLCFLSMWQLGHWWIIGLVVGLVCQGWAVRELYLAHMDRFVITNMRVFRVHGIADKHMATMPMSRILDITVEQPLMGQIFGYGHFIFESAAQDQGLRVISHVGHPEQRDLIIQSATQQAGLRTNIAHPR</sequence>
<dbReference type="InterPro" id="IPR005182">
    <property type="entry name" value="YdbS-like_PH"/>
</dbReference>
<name>A0A239WQB8_9ACTN</name>
<dbReference type="EMBL" id="LT906441">
    <property type="protein sequence ID" value="SNV36602.1"/>
    <property type="molecule type" value="Genomic_DNA"/>
</dbReference>
<proteinExistence type="predicted"/>
<feature type="transmembrane region" description="Helical" evidence="1">
    <location>
        <begin position="59"/>
        <end position="75"/>
    </location>
</feature>
<dbReference type="PANTHER" id="PTHR37938:SF1">
    <property type="entry name" value="BLL0215 PROTEIN"/>
    <property type="match status" value="1"/>
</dbReference>
<dbReference type="PANTHER" id="PTHR37938">
    <property type="entry name" value="BLL0215 PROTEIN"/>
    <property type="match status" value="1"/>
</dbReference>
<feature type="transmembrane region" description="Helical" evidence="1">
    <location>
        <begin position="33"/>
        <end position="53"/>
    </location>
</feature>
<dbReference type="GeneID" id="85153930"/>
<evidence type="ECO:0000259" key="2">
    <source>
        <dbReference type="Pfam" id="PF03703"/>
    </source>
</evidence>
<keyword evidence="1" id="KW-0812">Transmembrane</keyword>
<dbReference type="eggNOG" id="COG3428">
    <property type="taxonomic scope" value="Bacteria"/>
</dbReference>
<dbReference type="Proteomes" id="UP000215332">
    <property type="component" value="Chromosome 1"/>
</dbReference>
<keyword evidence="1" id="KW-1133">Transmembrane helix</keyword>
<protein>
    <submittedName>
        <fullName evidence="3">Bacterial membrane flanked domain</fullName>
    </submittedName>
</protein>